<dbReference type="Proteomes" id="UP000033519">
    <property type="component" value="Unassembled WGS sequence"/>
</dbReference>
<dbReference type="EMBL" id="FOMB01000016">
    <property type="protein sequence ID" value="SFC98079.1"/>
    <property type="molecule type" value="Genomic_DNA"/>
</dbReference>
<feature type="compositionally biased region" description="Pro residues" evidence="1">
    <location>
        <begin position="108"/>
        <end position="118"/>
    </location>
</feature>
<evidence type="ECO:0000313" key="5">
    <source>
        <dbReference type="Proteomes" id="UP000182258"/>
    </source>
</evidence>
<feature type="compositionally biased region" description="Basic and acidic residues" evidence="1">
    <location>
        <begin position="209"/>
        <end position="223"/>
    </location>
</feature>
<feature type="compositionally biased region" description="Pro residues" evidence="1">
    <location>
        <begin position="126"/>
        <end position="138"/>
    </location>
</feature>
<dbReference type="AlphaFoldDB" id="A0A0F5PQW8"/>
<evidence type="ECO:0000313" key="4">
    <source>
        <dbReference type="Proteomes" id="UP000033519"/>
    </source>
</evidence>
<dbReference type="Gene3D" id="3.30.1150.10">
    <property type="match status" value="1"/>
</dbReference>
<dbReference type="PATRIC" id="fig|728005.3.peg.2864"/>
<reference evidence="2 4" key="1">
    <citation type="submission" date="2015-03" db="EMBL/GenBank/DDBJ databases">
        <authorList>
            <person name="Lepp D."/>
            <person name="Hassan Y.I."/>
            <person name="Li X.-Z."/>
            <person name="Zhou T."/>
        </authorList>
    </citation>
    <scope>NUCLEOTIDE SEQUENCE [LARGE SCALE GENOMIC DNA]</scope>
    <source>
        <strain evidence="2 4">Cr7-05</strain>
    </source>
</reference>
<evidence type="ECO:0000313" key="3">
    <source>
        <dbReference type="EMBL" id="SFC98079.1"/>
    </source>
</evidence>
<feature type="region of interest" description="Disordered" evidence="1">
    <location>
        <begin position="262"/>
        <end position="281"/>
    </location>
</feature>
<sequence>MRTGLAVSIVAHIAILTIGLINLGFAEPLAPVVESISVDLVPISDLASLRAGQLDSEIVETETPSIVEDEQPAEIAQPTGNTETDQPTPSPADIVTPAPVTNAAPEPEAIPEPQPEPVVEPEPEPAPEPAPAPEPVVAPTPVARPTLVPTPEPEPAPEPEPVPEPTPTPPPVPTPTPTPEPAEPTVAAPVPASRPSNLTQLRQQFAAAEAERKKREEEERERQAAAAQQTTPTPTPTTRPQPTPQLDASLADDINAIINRDSTTGATTGQGGSPTLGDTAGTSATLSTTEIGALVAKIKQCWNLLPNEQTSGVEVVVNMRLNQDGSLADVPRIVSVSQQVEAITVAQKAVSAVAGCGPYSMLSAASYDQWQNINVTLRP</sequence>
<dbReference type="SUPFAM" id="SSF74653">
    <property type="entry name" value="TolA/TonB C-terminal domain"/>
    <property type="match status" value="1"/>
</dbReference>
<accession>A0A0F5PQW8</accession>
<feature type="compositionally biased region" description="Polar residues" evidence="1">
    <location>
        <begin position="78"/>
        <end position="87"/>
    </location>
</feature>
<gene>
    <name evidence="3" type="ORF">SAMN04488059_11677</name>
    <name evidence="2" type="ORF">WH91_21960</name>
</gene>
<evidence type="ECO:0000313" key="2">
    <source>
        <dbReference type="EMBL" id="KKC31005.1"/>
    </source>
</evidence>
<organism evidence="3 5">
    <name type="scientific">Devosia psychrophila</name>
    <dbReference type="NCBI Taxonomy" id="728005"/>
    <lineage>
        <taxon>Bacteria</taxon>
        <taxon>Pseudomonadati</taxon>
        <taxon>Pseudomonadota</taxon>
        <taxon>Alphaproteobacteria</taxon>
        <taxon>Hyphomicrobiales</taxon>
        <taxon>Devosiaceae</taxon>
        <taxon>Devosia</taxon>
    </lineage>
</organism>
<dbReference type="EMBL" id="LAPV01000238">
    <property type="protein sequence ID" value="KKC31005.1"/>
    <property type="molecule type" value="Genomic_DNA"/>
</dbReference>
<dbReference type="OrthoDB" id="7161229at2"/>
<evidence type="ECO:0008006" key="6">
    <source>
        <dbReference type="Google" id="ProtNLM"/>
    </source>
</evidence>
<name>A0A0F5PQW8_9HYPH</name>
<feature type="compositionally biased region" description="Pro residues" evidence="1">
    <location>
        <begin position="233"/>
        <end position="243"/>
    </location>
</feature>
<protein>
    <recommendedName>
        <fullName evidence="6">Cell division and transport-associated protein TolA</fullName>
    </recommendedName>
</protein>
<reference evidence="3 5" key="2">
    <citation type="submission" date="2016-10" db="EMBL/GenBank/DDBJ databases">
        <authorList>
            <person name="de Groot N.N."/>
        </authorList>
    </citation>
    <scope>NUCLEOTIDE SEQUENCE [LARGE SCALE GENOMIC DNA]</scope>
    <source>
        <strain evidence="3 5">CGMCC 1.10210</strain>
    </source>
</reference>
<feature type="compositionally biased region" description="Pro residues" evidence="1">
    <location>
        <begin position="148"/>
        <end position="182"/>
    </location>
</feature>
<dbReference type="STRING" id="728005.SAMN04488059_11677"/>
<feature type="region of interest" description="Disordered" evidence="1">
    <location>
        <begin position="61"/>
        <end position="247"/>
    </location>
</feature>
<dbReference type="Proteomes" id="UP000182258">
    <property type="component" value="Unassembled WGS sequence"/>
</dbReference>
<evidence type="ECO:0000256" key="1">
    <source>
        <dbReference type="SAM" id="MobiDB-lite"/>
    </source>
</evidence>
<keyword evidence="4" id="KW-1185">Reference proteome</keyword>
<proteinExistence type="predicted"/>
<dbReference type="RefSeq" id="WP_046173129.1">
    <property type="nucleotide sequence ID" value="NZ_FOMB01000016.1"/>
</dbReference>